<dbReference type="InterPro" id="IPR019775">
    <property type="entry name" value="WD40_repeat_CS"/>
</dbReference>
<dbReference type="PROSITE" id="PS00018">
    <property type="entry name" value="EF_HAND_1"/>
    <property type="match status" value="1"/>
</dbReference>
<dbReference type="Pfam" id="PF13499">
    <property type="entry name" value="EF-hand_7"/>
    <property type="match status" value="1"/>
</dbReference>
<keyword evidence="2 5" id="KW-0853">WD repeat</keyword>
<keyword evidence="3" id="KW-0677">Repeat</keyword>
<dbReference type="OrthoDB" id="5980302at2759"/>
<dbReference type="Gene3D" id="2.130.10.10">
    <property type="entry name" value="YVTN repeat-like/Quinoprotein amine dehydrogenase"/>
    <property type="match status" value="3"/>
</dbReference>
<evidence type="ECO:0000256" key="3">
    <source>
        <dbReference type="ARBA" id="ARBA00022737"/>
    </source>
</evidence>
<sequence length="1265" mass="143578">MSSVNLPPIKNHVKFTKSTKSVSALDTENVSKSRRKSGVKKSKEFDPDKIAAEVRYSQLQSIFGNAEDGLNIKEFKRAMRETLGNKMTDDEIELLFMKVDANCDGVVDWEEYVTYNLLEYQGKSLMKEMMKEIPFPHEPKEIPSRHREVIVSILFYPNVRRQDGRCYIDHTNGRYVTISKEGILSIWNVHMKFVTSYNTISEIGDRATQPWLIDLACIYNVGMVAISSTDRDITVFDLQGNNFRKKYHLIGLDDCITCMHYWVDLNDMNESKLLWGDTSGSVCVIVFKQCLRGGLFGSFGVKKGGFKRISLPEVVRGFYKGARGYRFNRVHSDWVLRLRYIPELTSFLSCSQASENSLCLYEFVKKKTNSTFKINKGILCFDYCPGNNIIVTGGMDYCIRAWNPKVNAKSMYVLKGYTKPINQVVINSRKSQIIGIDKRRTIRVYDMKDQSCLQYVSGRVVKLGKVPLSAVYFNPVLQTLIIATNQLAVLQKSNEEERAAEIESHTKPVVCVLYNKLFKFVVSACQDSVISVWDLYTGEKVIHAANAHVREERGIVVPVEITAMAFDGPLRRVITGAMDGSIKVWNFNNGSCLQTFDTPDGVEITGIVSINHRIFATGWSRKMHIYIDGRGEEHRKDWRQKHNEDILCMSYLSPNIIATGAYDGDVVVWSRDTGHVYCILNAGKGIKPIGDTKNKNRDGRPDTSQSGNSEAKSSEFGFSSNIFENLASEEMMKKRVRKASFLHKNIDILNRVKGNVLMKENKWSQKIGRLDDTPVEHPLLPLYRNQEDLPVNGTNQKPPSRAASRRDDYDELCKMYESSIECILFLESRDRESDETAILITSGAEGWIRAWSIYHQGGLLGQFNAAHKVGEGVHTMCTDEKNKLLFTADSCGYVKMWDLSEYCTKKVLTKAQRAKRWKYLNETFTFVKFSYCYEQPPEILISSNKMPSNISNRPPPASSLPKITLKWPLLVNSYRAHTKIINKIEYVEGDKLLITASSDCAIRLWTLNGLYIGTFGETWESIPNLLKQMPTTKIRIPYDLRRSGSANTLKVLNCGCSGLWQQALDGAKKIIRDKAEEVEFEKKLQSDQSSETKSPCDDGGGPETARSFPASRLKSPKASGVCSDILGKSYKKTMRHKMPPKMDKFVEINSSIAVYRCLPFSELNVDNDPVQMKRIDELRTLYFGGSLLSKMKGNLYARNREKGPAFAGLYNKITQRQPLPKGKNQAGRIKRAQNKIKKTPASFFDGLTIKEYKHETDTIDKILKD</sequence>
<dbReference type="Gene3D" id="1.10.238.10">
    <property type="entry name" value="EF-hand"/>
    <property type="match status" value="1"/>
</dbReference>
<dbReference type="SUPFAM" id="SSF50978">
    <property type="entry name" value="WD40 repeat-like"/>
    <property type="match status" value="2"/>
</dbReference>
<proteinExistence type="predicted"/>
<dbReference type="InterPro" id="IPR018247">
    <property type="entry name" value="EF_Hand_1_Ca_BS"/>
</dbReference>
<dbReference type="InterPro" id="IPR036322">
    <property type="entry name" value="WD40_repeat_dom_sf"/>
</dbReference>
<feature type="region of interest" description="Disordered" evidence="6">
    <location>
        <begin position="689"/>
        <end position="714"/>
    </location>
</feature>
<dbReference type="PROSITE" id="PS50222">
    <property type="entry name" value="EF_HAND_2"/>
    <property type="match status" value="1"/>
</dbReference>
<name>A0A6J8DR36_MYTCO</name>
<dbReference type="Pfam" id="PF00400">
    <property type="entry name" value="WD40"/>
    <property type="match status" value="4"/>
</dbReference>
<dbReference type="PROSITE" id="PS50082">
    <property type="entry name" value="WD_REPEATS_2"/>
    <property type="match status" value="3"/>
</dbReference>
<feature type="region of interest" description="Disordered" evidence="6">
    <location>
        <begin position="787"/>
        <end position="806"/>
    </location>
</feature>
<feature type="domain" description="EF-hand" evidence="7">
    <location>
        <begin position="87"/>
        <end position="122"/>
    </location>
</feature>
<reference evidence="8 9" key="1">
    <citation type="submission" date="2020-06" db="EMBL/GenBank/DDBJ databases">
        <authorList>
            <person name="Li R."/>
            <person name="Bekaert M."/>
        </authorList>
    </citation>
    <scope>NUCLEOTIDE SEQUENCE [LARGE SCALE GENOMIC DNA]</scope>
    <source>
        <strain evidence="9">wild</strain>
    </source>
</reference>
<evidence type="ECO:0000256" key="4">
    <source>
        <dbReference type="ARBA" id="ARBA00022837"/>
    </source>
</evidence>
<dbReference type="PROSITE" id="PS50294">
    <property type="entry name" value="WD_REPEATS_REGION"/>
    <property type="match status" value="2"/>
</dbReference>
<dbReference type="InterPro" id="IPR001680">
    <property type="entry name" value="WD40_rpt"/>
</dbReference>
<feature type="compositionally biased region" description="Polar residues" evidence="6">
    <location>
        <begin position="702"/>
        <end position="714"/>
    </location>
</feature>
<protein>
    <recommendedName>
        <fullName evidence="1">WD repeat-containing protein on Y chromosome</fullName>
    </recommendedName>
</protein>
<dbReference type="Proteomes" id="UP000507470">
    <property type="component" value="Unassembled WGS sequence"/>
</dbReference>
<dbReference type="InterPro" id="IPR011992">
    <property type="entry name" value="EF-hand-dom_pair"/>
</dbReference>
<dbReference type="AlphaFoldDB" id="A0A6J8DR36"/>
<dbReference type="PANTHER" id="PTHR44324">
    <property type="entry name" value="WD40 REPEAT DOMAIN 95"/>
    <property type="match status" value="1"/>
</dbReference>
<dbReference type="SUPFAM" id="SSF47473">
    <property type="entry name" value="EF-hand"/>
    <property type="match status" value="1"/>
</dbReference>
<evidence type="ECO:0000256" key="2">
    <source>
        <dbReference type="ARBA" id="ARBA00022574"/>
    </source>
</evidence>
<accession>A0A6J8DR36</accession>
<dbReference type="PANTHER" id="PTHR44324:SF6">
    <property type="entry name" value="EF-HAND CALCIUM BINDING DOMAIN 8"/>
    <property type="match status" value="1"/>
</dbReference>
<feature type="region of interest" description="Disordered" evidence="6">
    <location>
        <begin position="1081"/>
        <end position="1119"/>
    </location>
</feature>
<evidence type="ECO:0000313" key="8">
    <source>
        <dbReference type="EMBL" id="CAC5409310.1"/>
    </source>
</evidence>
<organism evidence="8 9">
    <name type="scientific">Mytilus coruscus</name>
    <name type="common">Sea mussel</name>
    <dbReference type="NCBI Taxonomy" id="42192"/>
    <lineage>
        <taxon>Eukaryota</taxon>
        <taxon>Metazoa</taxon>
        <taxon>Spiralia</taxon>
        <taxon>Lophotrochozoa</taxon>
        <taxon>Mollusca</taxon>
        <taxon>Bivalvia</taxon>
        <taxon>Autobranchia</taxon>
        <taxon>Pteriomorphia</taxon>
        <taxon>Mytilida</taxon>
        <taxon>Mytiloidea</taxon>
        <taxon>Mytilidae</taxon>
        <taxon>Mytilinae</taxon>
        <taxon>Mytilus</taxon>
    </lineage>
</organism>
<dbReference type="EMBL" id="CACVKT020007641">
    <property type="protein sequence ID" value="CAC5409310.1"/>
    <property type="molecule type" value="Genomic_DNA"/>
</dbReference>
<feature type="repeat" description="WD" evidence="5">
    <location>
        <begin position="561"/>
        <end position="595"/>
    </location>
</feature>
<evidence type="ECO:0000256" key="1">
    <source>
        <dbReference type="ARBA" id="ARBA00014901"/>
    </source>
</evidence>
<dbReference type="InterPro" id="IPR015943">
    <property type="entry name" value="WD40/YVTN_repeat-like_dom_sf"/>
</dbReference>
<dbReference type="SUPFAM" id="SSF75011">
    <property type="entry name" value="3-carboxy-cis,cis-mucoante lactonizing enzyme"/>
    <property type="match status" value="1"/>
</dbReference>
<dbReference type="SMART" id="SM00320">
    <property type="entry name" value="WD40"/>
    <property type="match status" value="9"/>
</dbReference>
<feature type="repeat" description="WD" evidence="5">
    <location>
        <begin position="974"/>
        <end position="1008"/>
    </location>
</feature>
<dbReference type="InterPro" id="IPR002048">
    <property type="entry name" value="EF_hand_dom"/>
</dbReference>
<dbReference type="InterPro" id="IPR051242">
    <property type="entry name" value="WD-EF-hand_domain"/>
</dbReference>
<dbReference type="GO" id="GO:0005509">
    <property type="term" value="F:calcium ion binding"/>
    <property type="evidence" value="ECO:0007669"/>
    <property type="project" value="InterPro"/>
</dbReference>
<gene>
    <name evidence="8" type="ORF">MCOR_42615</name>
</gene>
<evidence type="ECO:0000256" key="6">
    <source>
        <dbReference type="SAM" id="MobiDB-lite"/>
    </source>
</evidence>
<evidence type="ECO:0000259" key="7">
    <source>
        <dbReference type="PROSITE" id="PS50222"/>
    </source>
</evidence>
<evidence type="ECO:0000313" key="9">
    <source>
        <dbReference type="Proteomes" id="UP000507470"/>
    </source>
</evidence>
<keyword evidence="4" id="KW-0106">Calcium</keyword>
<feature type="compositionally biased region" description="Basic and acidic residues" evidence="6">
    <location>
        <begin position="690"/>
        <end position="701"/>
    </location>
</feature>
<feature type="repeat" description="WD" evidence="5">
    <location>
        <begin position="502"/>
        <end position="543"/>
    </location>
</feature>
<evidence type="ECO:0000256" key="5">
    <source>
        <dbReference type="PROSITE-ProRule" id="PRU00221"/>
    </source>
</evidence>
<dbReference type="PROSITE" id="PS00678">
    <property type="entry name" value="WD_REPEATS_1"/>
    <property type="match status" value="2"/>
</dbReference>
<keyword evidence="9" id="KW-1185">Reference proteome</keyword>